<dbReference type="WBParaSite" id="SBAD_0000720601-mRNA-1">
    <property type="protein sequence ID" value="SBAD_0000720601-mRNA-1"/>
    <property type="gene ID" value="SBAD_0000720601"/>
</dbReference>
<gene>
    <name evidence="2" type="ORF">SBAD_LOCUS6941</name>
</gene>
<evidence type="ECO:0000313" key="2">
    <source>
        <dbReference type="EMBL" id="VDP11224.1"/>
    </source>
</evidence>
<dbReference type="EMBL" id="UZAM01010178">
    <property type="protein sequence ID" value="VDP11224.1"/>
    <property type="molecule type" value="Genomic_DNA"/>
</dbReference>
<evidence type="ECO:0000313" key="3">
    <source>
        <dbReference type="Proteomes" id="UP000270296"/>
    </source>
</evidence>
<dbReference type="AlphaFoldDB" id="A0A183ITJ4"/>
<reference evidence="2 3" key="2">
    <citation type="submission" date="2018-11" db="EMBL/GenBank/DDBJ databases">
        <authorList>
            <consortium name="Pathogen Informatics"/>
        </authorList>
    </citation>
    <scope>NUCLEOTIDE SEQUENCE [LARGE SCALE GENOMIC DNA]</scope>
</reference>
<protein>
    <submittedName>
        <fullName evidence="4">Transposase</fullName>
    </submittedName>
</protein>
<dbReference type="Proteomes" id="UP000270296">
    <property type="component" value="Unassembled WGS sequence"/>
</dbReference>
<accession>A0A183ITJ4</accession>
<keyword evidence="3" id="KW-1185">Reference proteome</keyword>
<proteinExistence type="predicted"/>
<feature type="region of interest" description="Disordered" evidence="1">
    <location>
        <begin position="1"/>
        <end position="21"/>
    </location>
</feature>
<reference evidence="4" key="1">
    <citation type="submission" date="2016-06" db="UniProtKB">
        <authorList>
            <consortium name="WormBaseParasite"/>
        </authorList>
    </citation>
    <scope>IDENTIFICATION</scope>
</reference>
<name>A0A183ITJ4_9BILA</name>
<sequence>MPGKRLPVPKGILTSPPPTPLPIYDTTEVRCYLDENTQLKTKLRRAESDAFRKVVDHVGELASSYKY</sequence>
<evidence type="ECO:0000313" key="4">
    <source>
        <dbReference type="WBParaSite" id="SBAD_0000720601-mRNA-1"/>
    </source>
</evidence>
<evidence type="ECO:0000256" key="1">
    <source>
        <dbReference type="SAM" id="MobiDB-lite"/>
    </source>
</evidence>
<organism evidence="4">
    <name type="scientific">Soboliphyme baturini</name>
    <dbReference type="NCBI Taxonomy" id="241478"/>
    <lineage>
        <taxon>Eukaryota</taxon>
        <taxon>Metazoa</taxon>
        <taxon>Ecdysozoa</taxon>
        <taxon>Nematoda</taxon>
        <taxon>Enoplea</taxon>
        <taxon>Dorylaimia</taxon>
        <taxon>Dioctophymatida</taxon>
        <taxon>Dioctophymatoidea</taxon>
        <taxon>Soboliphymatidae</taxon>
        <taxon>Soboliphyme</taxon>
    </lineage>
</organism>